<evidence type="ECO:0000256" key="1">
    <source>
        <dbReference type="SAM" id="MobiDB-lite"/>
    </source>
</evidence>
<accession>A0A165DHH7</accession>
<feature type="compositionally biased region" description="Acidic residues" evidence="1">
    <location>
        <begin position="136"/>
        <end position="149"/>
    </location>
</feature>
<sequence>MESVLSSLAGANSQSPSSPDSDGSLADCVDAADKLTGVWKKPAPALNDSAGSKPKLPILADPSALKGKLKNTEIVEGKIVVSREEQVLLKRIFAEMLAKKGSATAPLTAVEFEELLVVVDGAVKIAPNNPRHAAGDPDEIDDDDDDETDLPQQQDHAPAAQRQGQQAPETKDAQAHRLEDAQAPEDRQQDTPADSTSAVHPIIARCMEEKVVKLDPVTARSTEMAGEGVRWRHLGQTVGWFEEEARQELHNARVEAGLRRKSDRALEAEYQTGRKQGAQAYKDIHPRTLKQRVRDAKGMASYRVGKVKGWLATHPKEAAKMVRRAATIVVKCLWENGDKIVTTLIALALMIARFMAS</sequence>
<organism evidence="2 3">
    <name type="scientific">Calocera cornea HHB12733</name>
    <dbReference type="NCBI Taxonomy" id="1353952"/>
    <lineage>
        <taxon>Eukaryota</taxon>
        <taxon>Fungi</taxon>
        <taxon>Dikarya</taxon>
        <taxon>Basidiomycota</taxon>
        <taxon>Agaricomycotina</taxon>
        <taxon>Dacrymycetes</taxon>
        <taxon>Dacrymycetales</taxon>
        <taxon>Dacrymycetaceae</taxon>
        <taxon>Calocera</taxon>
    </lineage>
</organism>
<dbReference type="AlphaFoldDB" id="A0A165DHH7"/>
<feature type="region of interest" description="Disordered" evidence="1">
    <location>
        <begin position="127"/>
        <end position="197"/>
    </location>
</feature>
<reference evidence="2 3" key="1">
    <citation type="journal article" date="2016" name="Mol. Biol. Evol.">
        <title>Comparative Genomics of Early-Diverging Mushroom-Forming Fungi Provides Insights into the Origins of Lignocellulose Decay Capabilities.</title>
        <authorList>
            <person name="Nagy L.G."/>
            <person name="Riley R."/>
            <person name="Tritt A."/>
            <person name="Adam C."/>
            <person name="Daum C."/>
            <person name="Floudas D."/>
            <person name="Sun H."/>
            <person name="Yadav J.S."/>
            <person name="Pangilinan J."/>
            <person name="Larsson K.H."/>
            <person name="Matsuura K."/>
            <person name="Barry K."/>
            <person name="Labutti K."/>
            <person name="Kuo R."/>
            <person name="Ohm R.A."/>
            <person name="Bhattacharya S.S."/>
            <person name="Shirouzu T."/>
            <person name="Yoshinaga Y."/>
            <person name="Martin F.M."/>
            <person name="Grigoriev I.V."/>
            <person name="Hibbett D.S."/>
        </authorList>
    </citation>
    <scope>NUCLEOTIDE SEQUENCE [LARGE SCALE GENOMIC DNA]</scope>
    <source>
        <strain evidence="2 3">HHB12733</strain>
    </source>
</reference>
<feature type="region of interest" description="Disordered" evidence="1">
    <location>
        <begin position="1"/>
        <end position="26"/>
    </location>
</feature>
<dbReference type="OrthoDB" id="10650862at2759"/>
<dbReference type="InParanoid" id="A0A165DHH7"/>
<feature type="compositionally biased region" description="Polar residues" evidence="1">
    <location>
        <begin position="1"/>
        <end position="12"/>
    </location>
</feature>
<dbReference type="EMBL" id="KV424055">
    <property type="protein sequence ID" value="KZT52799.1"/>
    <property type="molecule type" value="Genomic_DNA"/>
</dbReference>
<evidence type="ECO:0000313" key="2">
    <source>
        <dbReference type="EMBL" id="KZT52799.1"/>
    </source>
</evidence>
<feature type="compositionally biased region" description="Low complexity" evidence="1">
    <location>
        <begin position="150"/>
        <end position="168"/>
    </location>
</feature>
<feature type="compositionally biased region" description="Low complexity" evidence="1">
    <location>
        <begin position="13"/>
        <end position="24"/>
    </location>
</feature>
<name>A0A165DHH7_9BASI</name>
<gene>
    <name evidence="2" type="ORF">CALCODRAFT_486861</name>
</gene>
<evidence type="ECO:0000313" key="3">
    <source>
        <dbReference type="Proteomes" id="UP000076842"/>
    </source>
</evidence>
<dbReference type="Proteomes" id="UP000076842">
    <property type="component" value="Unassembled WGS sequence"/>
</dbReference>
<feature type="compositionally biased region" description="Basic and acidic residues" evidence="1">
    <location>
        <begin position="169"/>
        <end position="189"/>
    </location>
</feature>
<proteinExistence type="predicted"/>
<protein>
    <submittedName>
        <fullName evidence="2">Uncharacterized protein</fullName>
    </submittedName>
</protein>
<keyword evidence="3" id="KW-1185">Reference proteome</keyword>